<feature type="region of interest" description="Disordered" evidence="1">
    <location>
        <begin position="89"/>
        <end position="111"/>
    </location>
</feature>
<dbReference type="OrthoDB" id="6381807at2759"/>
<comment type="caution">
    <text evidence="2">The sequence shown here is derived from an EMBL/GenBank/DDBJ whole genome shotgun (WGS) entry which is preliminary data.</text>
</comment>
<proteinExistence type="predicted"/>
<name>A0A1V9Y3J3_9ACAR</name>
<dbReference type="AlphaFoldDB" id="A0A1V9Y3J3"/>
<accession>A0A1V9Y3J3</accession>
<gene>
    <name evidence="2" type="ORF">BIW11_02416</name>
</gene>
<dbReference type="InParanoid" id="A0A1V9Y3J3"/>
<organism evidence="2 3">
    <name type="scientific">Tropilaelaps mercedesae</name>
    <dbReference type="NCBI Taxonomy" id="418985"/>
    <lineage>
        <taxon>Eukaryota</taxon>
        <taxon>Metazoa</taxon>
        <taxon>Ecdysozoa</taxon>
        <taxon>Arthropoda</taxon>
        <taxon>Chelicerata</taxon>
        <taxon>Arachnida</taxon>
        <taxon>Acari</taxon>
        <taxon>Parasitiformes</taxon>
        <taxon>Mesostigmata</taxon>
        <taxon>Gamasina</taxon>
        <taxon>Dermanyssoidea</taxon>
        <taxon>Laelapidae</taxon>
        <taxon>Tropilaelaps</taxon>
    </lineage>
</organism>
<dbReference type="EMBL" id="MNPL01000142">
    <property type="protein sequence ID" value="OQR80290.1"/>
    <property type="molecule type" value="Genomic_DNA"/>
</dbReference>
<protein>
    <submittedName>
        <fullName evidence="2">Cuticle protein 10.9-like</fullName>
    </submittedName>
</protein>
<evidence type="ECO:0000313" key="3">
    <source>
        <dbReference type="Proteomes" id="UP000192247"/>
    </source>
</evidence>
<keyword evidence="3" id="KW-1185">Reference proteome</keyword>
<evidence type="ECO:0000313" key="2">
    <source>
        <dbReference type="EMBL" id="OQR80290.1"/>
    </source>
</evidence>
<dbReference type="Proteomes" id="UP000192247">
    <property type="component" value="Unassembled WGS sequence"/>
</dbReference>
<sequence>MELIIYDCHEPWVNFRASTYSADDTGSYEPQIPYQYMNTGREGLGSGALALANGRQKTVTYEAEDSGFHAYAITNELGTESKNPADVTIQSSTLTGTQAASETRASYRRKA</sequence>
<evidence type="ECO:0000256" key="1">
    <source>
        <dbReference type="SAM" id="MobiDB-lite"/>
    </source>
</evidence>
<feature type="compositionally biased region" description="Polar residues" evidence="1">
    <location>
        <begin position="89"/>
        <end position="104"/>
    </location>
</feature>
<reference evidence="2 3" key="1">
    <citation type="journal article" date="2017" name="Gigascience">
        <title>Draft genome of the honey bee ectoparasitic mite, Tropilaelaps mercedesae, is shaped by the parasitic life history.</title>
        <authorList>
            <person name="Dong X."/>
            <person name="Armstrong S.D."/>
            <person name="Xia D."/>
            <person name="Makepeace B.L."/>
            <person name="Darby A.C."/>
            <person name="Kadowaki T."/>
        </authorList>
    </citation>
    <scope>NUCLEOTIDE SEQUENCE [LARGE SCALE GENOMIC DNA]</scope>
    <source>
        <strain evidence="2">Wuxi-XJTLU</strain>
    </source>
</reference>